<sequence length="184" mass="20820">IDVVFHQSEESEETGVHARPYSYLYESVQLSIRNPQEEHECSSAQSDTFTSSQPCVAQGDAENLNLLRPTIKEDPEEDDLPQPTESSLVDSMEHEISQQEIFLDSPSCSRVLNLNHSEELAASDLPDVCGIEAEYNVSESQKDSQTPKFLKCPESLQLPKSEFSVENELEEVSITVFVRRCRYF</sequence>
<reference evidence="2 3" key="1">
    <citation type="submission" date="2018-11" db="EMBL/GenBank/DDBJ databases">
        <authorList>
            <consortium name="Pathogen Informatics"/>
        </authorList>
    </citation>
    <scope>NUCLEOTIDE SEQUENCE [LARGE SCALE GENOMIC DNA]</scope>
</reference>
<dbReference type="AlphaFoldDB" id="A0A3P6T6M4"/>
<gene>
    <name evidence="2" type="ORF">CGOC_LOCUS5306</name>
</gene>
<feature type="compositionally biased region" description="Polar residues" evidence="1">
    <location>
        <begin position="42"/>
        <end position="54"/>
    </location>
</feature>
<dbReference type="EMBL" id="UYRV01015909">
    <property type="protein sequence ID" value="VDK61448.1"/>
    <property type="molecule type" value="Genomic_DNA"/>
</dbReference>
<organism evidence="2 3">
    <name type="scientific">Cylicostephanus goldi</name>
    <name type="common">Nematode worm</name>
    <dbReference type="NCBI Taxonomy" id="71465"/>
    <lineage>
        <taxon>Eukaryota</taxon>
        <taxon>Metazoa</taxon>
        <taxon>Ecdysozoa</taxon>
        <taxon>Nematoda</taxon>
        <taxon>Chromadorea</taxon>
        <taxon>Rhabditida</taxon>
        <taxon>Rhabditina</taxon>
        <taxon>Rhabditomorpha</taxon>
        <taxon>Strongyloidea</taxon>
        <taxon>Strongylidae</taxon>
        <taxon>Cylicostephanus</taxon>
    </lineage>
</organism>
<accession>A0A3P6T6M4</accession>
<evidence type="ECO:0000313" key="2">
    <source>
        <dbReference type="EMBL" id="VDK61448.1"/>
    </source>
</evidence>
<name>A0A3P6T6M4_CYLGO</name>
<evidence type="ECO:0000256" key="1">
    <source>
        <dbReference type="SAM" id="MobiDB-lite"/>
    </source>
</evidence>
<keyword evidence="3" id="KW-1185">Reference proteome</keyword>
<evidence type="ECO:0000313" key="3">
    <source>
        <dbReference type="Proteomes" id="UP000271889"/>
    </source>
</evidence>
<protein>
    <submittedName>
        <fullName evidence="2">Uncharacterized protein</fullName>
    </submittedName>
</protein>
<feature type="region of interest" description="Disordered" evidence="1">
    <location>
        <begin position="34"/>
        <end position="54"/>
    </location>
</feature>
<proteinExistence type="predicted"/>
<feature type="non-terminal residue" evidence="2">
    <location>
        <position position="1"/>
    </location>
</feature>
<dbReference type="Proteomes" id="UP000271889">
    <property type="component" value="Unassembled WGS sequence"/>
</dbReference>